<comment type="caution">
    <text evidence="1">The sequence shown here is derived from an EMBL/GenBank/DDBJ whole genome shotgun (WGS) entry which is preliminary data.</text>
</comment>
<protein>
    <submittedName>
        <fullName evidence="1">Uncharacterized protein</fullName>
    </submittedName>
</protein>
<accession>A0A226EJD4</accession>
<dbReference type="EMBL" id="LNIX01000003">
    <property type="protein sequence ID" value="OXA57400.1"/>
    <property type="molecule type" value="Genomic_DNA"/>
</dbReference>
<organism evidence="1 2">
    <name type="scientific">Folsomia candida</name>
    <name type="common">Springtail</name>
    <dbReference type="NCBI Taxonomy" id="158441"/>
    <lineage>
        <taxon>Eukaryota</taxon>
        <taxon>Metazoa</taxon>
        <taxon>Ecdysozoa</taxon>
        <taxon>Arthropoda</taxon>
        <taxon>Hexapoda</taxon>
        <taxon>Collembola</taxon>
        <taxon>Entomobryomorpha</taxon>
        <taxon>Isotomoidea</taxon>
        <taxon>Isotomidae</taxon>
        <taxon>Proisotominae</taxon>
        <taxon>Folsomia</taxon>
    </lineage>
</organism>
<name>A0A226EJD4_FOLCA</name>
<reference evidence="1 2" key="1">
    <citation type="submission" date="2015-12" db="EMBL/GenBank/DDBJ databases">
        <title>The genome of Folsomia candida.</title>
        <authorList>
            <person name="Faddeeva A."/>
            <person name="Derks M.F."/>
            <person name="Anvar Y."/>
            <person name="Smit S."/>
            <person name="Van Straalen N."/>
            <person name="Roelofs D."/>
        </authorList>
    </citation>
    <scope>NUCLEOTIDE SEQUENCE [LARGE SCALE GENOMIC DNA]</scope>
    <source>
        <strain evidence="1 2">VU population</strain>
        <tissue evidence="1">Whole body</tissue>
    </source>
</reference>
<gene>
    <name evidence="1" type="ORF">Fcan01_06589</name>
</gene>
<sequence>MTSKPPPPTLQVTSLDHLVSAVNNNELLEKSSPARIDYGFVNCKTEEDEEDLFNVYTALLQVLKCDINALHAACGQGKLAEYIESEFKKAKQLDGNNYYATWFMQNKNLVKNPYSKK</sequence>
<evidence type="ECO:0000313" key="2">
    <source>
        <dbReference type="Proteomes" id="UP000198287"/>
    </source>
</evidence>
<keyword evidence="2" id="KW-1185">Reference proteome</keyword>
<evidence type="ECO:0000313" key="1">
    <source>
        <dbReference type="EMBL" id="OXA57400.1"/>
    </source>
</evidence>
<dbReference type="Proteomes" id="UP000198287">
    <property type="component" value="Unassembled WGS sequence"/>
</dbReference>
<dbReference type="AlphaFoldDB" id="A0A226EJD4"/>
<proteinExistence type="predicted"/>